<accession>A0A183IGS4</accession>
<protein>
    <submittedName>
        <fullName evidence="4">BPI2 domain-containing protein</fullName>
    </submittedName>
</protein>
<name>A0A183IGS4_9BILA</name>
<dbReference type="WBParaSite" id="SBAD_0000295401-mRNA-1">
    <property type="protein sequence ID" value="SBAD_0000295401-mRNA-1"/>
    <property type="gene ID" value="SBAD_0000295401"/>
</dbReference>
<evidence type="ECO:0000313" key="4">
    <source>
        <dbReference type="WBParaSite" id="SBAD_0000295401-mRNA-1"/>
    </source>
</evidence>
<reference evidence="4" key="1">
    <citation type="submission" date="2016-06" db="UniProtKB">
        <authorList>
            <consortium name="WormBaseParasite"/>
        </authorList>
    </citation>
    <scope>IDENTIFICATION</scope>
</reference>
<keyword evidence="1" id="KW-0472">Membrane</keyword>
<keyword evidence="3" id="KW-1185">Reference proteome</keyword>
<reference evidence="2 3" key="2">
    <citation type="submission" date="2018-11" db="EMBL/GenBank/DDBJ databases">
        <authorList>
            <consortium name="Pathogen Informatics"/>
        </authorList>
    </citation>
    <scope>NUCLEOTIDE SEQUENCE [LARGE SCALE GENOMIC DNA]</scope>
</reference>
<gene>
    <name evidence="2" type="ORF">SBAD_LOCUS2819</name>
</gene>
<evidence type="ECO:0000256" key="1">
    <source>
        <dbReference type="SAM" id="Phobius"/>
    </source>
</evidence>
<evidence type="ECO:0000313" key="3">
    <source>
        <dbReference type="Proteomes" id="UP000270296"/>
    </source>
</evidence>
<organism evidence="4">
    <name type="scientific">Soboliphyme baturini</name>
    <dbReference type="NCBI Taxonomy" id="241478"/>
    <lineage>
        <taxon>Eukaryota</taxon>
        <taxon>Metazoa</taxon>
        <taxon>Ecdysozoa</taxon>
        <taxon>Nematoda</taxon>
        <taxon>Enoplea</taxon>
        <taxon>Dorylaimia</taxon>
        <taxon>Dioctophymatida</taxon>
        <taxon>Dioctophymatoidea</taxon>
        <taxon>Soboliphymatidae</taxon>
        <taxon>Soboliphyme</taxon>
    </lineage>
</organism>
<keyword evidence="1" id="KW-1133">Transmembrane helix</keyword>
<feature type="transmembrane region" description="Helical" evidence="1">
    <location>
        <begin position="24"/>
        <end position="44"/>
    </location>
</feature>
<proteinExistence type="predicted"/>
<dbReference type="EMBL" id="UZAM01007423">
    <property type="protein sequence ID" value="VDO99046.1"/>
    <property type="molecule type" value="Genomic_DNA"/>
</dbReference>
<dbReference type="AlphaFoldDB" id="A0A183IGS4"/>
<sequence>MQHPRGALLLLTAPFRCTFRRGRIGLIQLLLAVSTCYVLGFFLLPPLRKSLISDVSPTSPCSSPSTTMRDCRNEEFSFSLTADLVDLLTVKSRLQLESVTQVDASLSWLALIAVLKALNLTVTSVDNFDLSVDGTVDLSPFTMQRNVPSQLILRRQKLNSVEVGHLLPNCGMKTHCPHASVTVVIDSGQSSNNDVSICINEHM</sequence>
<keyword evidence="1" id="KW-0812">Transmembrane</keyword>
<dbReference type="Proteomes" id="UP000270296">
    <property type="component" value="Unassembled WGS sequence"/>
</dbReference>
<evidence type="ECO:0000313" key="2">
    <source>
        <dbReference type="EMBL" id="VDO99046.1"/>
    </source>
</evidence>